<dbReference type="FunFam" id="3.40.630.10:FF:000084">
    <property type="entry name" value="Carboxypeptidase B2"/>
    <property type="match status" value="1"/>
</dbReference>
<feature type="non-terminal residue" evidence="13">
    <location>
        <position position="353"/>
    </location>
</feature>
<evidence type="ECO:0000256" key="3">
    <source>
        <dbReference type="ARBA" id="ARBA00022645"/>
    </source>
</evidence>
<dbReference type="PANTHER" id="PTHR11705:SF143">
    <property type="entry name" value="SLL0236 PROTEIN"/>
    <property type="match status" value="1"/>
</dbReference>
<evidence type="ECO:0000256" key="7">
    <source>
        <dbReference type="ARBA" id="ARBA00022801"/>
    </source>
</evidence>
<dbReference type="GO" id="GO:0008270">
    <property type="term" value="F:zinc ion binding"/>
    <property type="evidence" value="ECO:0007669"/>
    <property type="project" value="InterPro"/>
</dbReference>
<organism evidence="13 14">
    <name type="scientific">Geodia barretti</name>
    <name type="common">Barrett's horny sponge</name>
    <dbReference type="NCBI Taxonomy" id="519541"/>
    <lineage>
        <taxon>Eukaryota</taxon>
        <taxon>Metazoa</taxon>
        <taxon>Porifera</taxon>
        <taxon>Demospongiae</taxon>
        <taxon>Heteroscleromorpha</taxon>
        <taxon>Tetractinellida</taxon>
        <taxon>Astrophorina</taxon>
        <taxon>Geodiidae</taxon>
        <taxon>Geodia</taxon>
    </lineage>
</organism>
<dbReference type="Gene3D" id="3.40.630.10">
    <property type="entry name" value="Zn peptidases"/>
    <property type="match status" value="1"/>
</dbReference>
<evidence type="ECO:0000256" key="9">
    <source>
        <dbReference type="ARBA" id="ARBA00023049"/>
    </source>
</evidence>
<dbReference type="SMART" id="SM00631">
    <property type="entry name" value="Zn_pept"/>
    <property type="match status" value="1"/>
</dbReference>
<evidence type="ECO:0000256" key="1">
    <source>
        <dbReference type="ARBA" id="ARBA00001947"/>
    </source>
</evidence>
<dbReference type="CDD" id="cd03860">
    <property type="entry name" value="M14_CP_A-B_like"/>
    <property type="match status" value="1"/>
</dbReference>
<evidence type="ECO:0000256" key="5">
    <source>
        <dbReference type="ARBA" id="ARBA00022723"/>
    </source>
</evidence>
<keyword evidence="4" id="KW-0645">Protease</keyword>
<keyword evidence="7" id="KW-0378">Hydrolase</keyword>
<keyword evidence="9" id="KW-0482">Metalloprotease</keyword>
<gene>
    <name evidence="13" type="ORF">GBAR_LOCUS6056</name>
</gene>
<feature type="region of interest" description="Disordered" evidence="11">
    <location>
        <begin position="155"/>
        <end position="180"/>
    </location>
</feature>
<dbReference type="InterPro" id="IPR057246">
    <property type="entry name" value="CARBOXYPEPT_ZN_1"/>
</dbReference>
<feature type="active site" description="Proton donor/acceptor" evidence="10">
    <location>
        <position position="285"/>
    </location>
</feature>
<protein>
    <submittedName>
        <fullName evidence="13">Carboxypeptidase B</fullName>
    </submittedName>
</protein>
<dbReference type="PRINTS" id="PR00765">
    <property type="entry name" value="CRBOXYPTASEA"/>
</dbReference>
<evidence type="ECO:0000313" key="13">
    <source>
        <dbReference type="EMBL" id="CAI8008903.1"/>
    </source>
</evidence>
<keyword evidence="14" id="KW-1185">Reference proteome</keyword>
<evidence type="ECO:0000256" key="4">
    <source>
        <dbReference type="ARBA" id="ARBA00022670"/>
    </source>
</evidence>
<evidence type="ECO:0000256" key="10">
    <source>
        <dbReference type="PROSITE-ProRule" id="PRU01379"/>
    </source>
</evidence>
<sequence>PAHAVLSIVAYLRCNSHVVPEGGRRAPKPGPLRQSIGQSYLGLDMPAVHITASSNPERKKIYFQCQIHAREWISGAVCMYIVDQMVTLYDESDPQVTGILDSAEIILIPFVNPDGYVYTWAHDRLWRKNRRTVGSQSGRPNPCVGVDINRNFPEGWREGGKKSNNPVECSEDYGGPNPMSEPETRNIINYWKANGPIVGAIDWHSYGQLILHPWAFTKDDPKHDEQIKQLGSNMAKAIKEVHGTDYTSEKSIDLYQCFGIASDWFYGDDASSTNGGYRAVGYVIELRDTGTKGFLLPPDQILPTGQEIFPAVLLFAKTLLEHPISYAAHDAMVQSEGFSPMRFRGRYGSQYNS</sequence>
<evidence type="ECO:0000256" key="8">
    <source>
        <dbReference type="ARBA" id="ARBA00022833"/>
    </source>
</evidence>
<reference evidence="13" key="1">
    <citation type="submission" date="2023-03" db="EMBL/GenBank/DDBJ databases">
        <authorList>
            <person name="Steffen K."/>
            <person name="Cardenas P."/>
        </authorList>
    </citation>
    <scope>NUCLEOTIDE SEQUENCE</scope>
</reference>
<dbReference type="PROSITE" id="PS52035">
    <property type="entry name" value="PEPTIDASE_M14"/>
    <property type="match status" value="1"/>
</dbReference>
<keyword evidence="5" id="KW-0479">Metal-binding</keyword>
<dbReference type="AlphaFoldDB" id="A0AA35W5I7"/>
<proteinExistence type="inferred from homology"/>
<evidence type="ECO:0000313" key="14">
    <source>
        <dbReference type="Proteomes" id="UP001174909"/>
    </source>
</evidence>
<dbReference type="PANTHER" id="PTHR11705">
    <property type="entry name" value="PROTEASE FAMILY M14 CARBOXYPEPTIDASE A,B"/>
    <property type="match status" value="1"/>
</dbReference>
<dbReference type="SUPFAM" id="SSF53187">
    <property type="entry name" value="Zn-dependent exopeptidases"/>
    <property type="match status" value="1"/>
</dbReference>
<accession>A0AA35W5I7</accession>
<keyword evidence="8" id="KW-0862">Zinc</keyword>
<evidence type="ECO:0000259" key="12">
    <source>
        <dbReference type="PROSITE" id="PS52035"/>
    </source>
</evidence>
<dbReference type="GO" id="GO:0005615">
    <property type="term" value="C:extracellular space"/>
    <property type="evidence" value="ECO:0007669"/>
    <property type="project" value="TreeGrafter"/>
</dbReference>
<dbReference type="EMBL" id="CASHTH010000907">
    <property type="protein sequence ID" value="CAI8008903.1"/>
    <property type="molecule type" value="Genomic_DNA"/>
</dbReference>
<evidence type="ECO:0000256" key="6">
    <source>
        <dbReference type="ARBA" id="ARBA00022729"/>
    </source>
</evidence>
<evidence type="ECO:0000256" key="2">
    <source>
        <dbReference type="ARBA" id="ARBA00005988"/>
    </source>
</evidence>
<keyword evidence="3 13" id="KW-0121">Carboxypeptidase</keyword>
<evidence type="ECO:0000256" key="11">
    <source>
        <dbReference type="SAM" id="MobiDB-lite"/>
    </source>
</evidence>
<dbReference type="GO" id="GO:0004181">
    <property type="term" value="F:metallocarboxypeptidase activity"/>
    <property type="evidence" value="ECO:0007669"/>
    <property type="project" value="InterPro"/>
</dbReference>
<dbReference type="Proteomes" id="UP001174909">
    <property type="component" value="Unassembled WGS sequence"/>
</dbReference>
<feature type="domain" description="Peptidase M14" evidence="12">
    <location>
        <begin position="10"/>
        <end position="319"/>
    </location>
</feature>
<comment type="similarity">
    <text evidence="2 10">Belongs to the peptidase M14 family.</text>
</comment>
<dbReference type="Pfam" id="PF00246">
    <property type="entry name" value="Peptidase_M14"/>
    <property type="match status" value="1"/>
</dbReference>
<name>A0AA35W5I7_GEOBA</name>
<dbReference type="GO" id="GO:0006508">
    <property type="term" value="P:proteolysis"/>
    <property type="evidence" value="ECO:0007669"/>
    <property type="project" value="UniProtKB-KW"/>
</dbReference>
<keyword evidence="6" id="KW-0732">Signal</keyword>
<dbReference type="PROSITE" id="PS00132">
    <property type="entry name" value="CARBOXYPEPT_ZN_1"/>
    <property type="match status" value="1"/>
</dbReference>
<dbReference type="InterPro" id="IPR000834">
    <property type="entry name" value="Peptidase_M14"/>
</dbReference>
<comment type="cofactor">
    <cofactor evidence="1">
        <name>Zn(2+)</name>
        <dbReference type="ChEBI" id="CHEBI:29105"/>
    </cofactor>
</comment>
<comment type="caution">
    <text evidence="13">The sequence shown here is derived from an EMBL/GenBank/DDBJ whole genome shotgun (WGS) entry which is preliminary data.</text>
</comment>